<dbReference type="GO" id="GO:0005829">
    <property type="term" value="C:cytosol"/>
    <property type="evidence" value="ECO:0007669"/>
    <property type="project" value="TreeGrafter"/>
</dbReference>
<dbReference type="InterPro" id="IPR011006">
    <property type="entry name" value="CheY-like_superfamily"/>
</dbReference>
<dbReference type="Pfam" id="PF00072">
    <property type="entry name" value="Response_reg"/>
    <property type="match status" value="1"/>
</dbReference>
<evidence type="ECO:0000313" key="10">
    <source>
        <dbReference type="EMBL" id="GIQ67330.1"/>
    </source>
</evidence>
<feature type="DNA-binding region" description="OmpR/PhoB-type" evidence="7">
    <location>
        <begin position="125"/>
        <end position="224"/>
    </location>
</feature>
<dbReference type="GO" id="GO:0000156">
    <property type="term" value="F:phosphorelay response regulator activity"/>
    <property type="evidence" value="ECO:0007669"/>
    <property type="project" value="TreeGrafter"/>
</dbReference>
<dbReference type="PANTHER" id="PTHR48111">
    <property type="entry name" value="REGULATOR OF RPOS"/>
    <property type="match status" value="1"/>
</dbReference>
<dbReference type="InterPro" id="IPR001867">
    <property type="entry name" value="OmpR/PhoB-type_DNA-bd"/>
</dbReference>
<dbReference type="GO" id="GO:0000976">
    <property type="term" value="F:transcription cis-regulatory region binding"/>
    <property type="evidence" value="ECO:0007669"/>
    <property type="project" value="TreeGrafter"/>
</dbReference>
<dbReference type="InterPro" id="IPR039420">
    <property type="entry name" value="WalR-like"/>
</dbReference>
<evidence type="ECO:0000256" key="1">
    <source>
        <dbReference type="ARBA" id="ARBA00022553"/>
    </source>
</evidence>
<dbReference type="SUPFAM" id="SSF52172">
    <property type="entry name" value="CheY-like"/>
    <property type="match status" value="1"/>
</dbReference>
<evidence type="ECO:0000256" key="6">
    <source>
        <dbReference type="PROSITE-ProRule" id="PRU00169"/>
    </source>
</evidence>
<dbReference type="FunFam" id="3.40.50.2300:FF:000001">
    <property type="entry name" value="DNA-binding response regulator PhoB"/>
    <property type="match status" value="1"/>
</dbReference>
<name>A0A8J4H0J8_9BACL</name>
<keyword evidence="11" id="KW-1185">Reference proteome</keyword>
<keyword evidence="3" id="KW-0805">Transcription regulation</keyword>
<dbReference type="CDD" id="cd00383">
    <property type="entry name" value="trans_reg_C"/>
    <property type="match status" value="1"/>
</dbReference>
<dbReference type="InterPro" id="IPR036388">
    <property type="entry name" value="WH-like_DNA-bd_sf"/>
</dbReference>
<keyword evidence="5" id="KW-0804">Transcription</keyword>
<dbReference type="PANTHER" id="PTHR48111:SF1">
    <property type="entry name" value="TWO-COMPONENT RESPONSE REGULATOR ORR33"/>
    <property type="match status" value="1"/>
</dbReference>
<dbReference type="EMBL" id="BOVK01000003">
    <property type="protein sequence ID" value="GIQ67330.1"/>
    <property type="molecule type" value="Genomic_DNA"/>
</dbReference>
<gene>
    <name evidence="10" type="ORF">XYCOK13_01540</name>
</gene>
<dbReference type="AlphaFoldDB" id="A0A8J4H0J8"/>
<proteinExistence type="predicted"/>
<dbReference type="SMART" id="SM00448">
    <property type="entry name" value="REC"/>
    <property type="match status" value="1"/>
</dbReference>
<dbReference type="Gene3D" id="1.10.10.10">
    <property type="entry name" value="Winged helix-like DNA-binding domain superfamily/Winged helix DNA-binding domain"/>
    <property type="match status" value="1"/>
</dbReference>
<dbReference type="Pfam" id="PF00486">
    <property type="entry name" value="Trans_reg_C"/>
    <property type="match status" value="1"/>
</dbReference>
<keyword evidence="2" id="KW-0902">Two-component regulatory system</keyword>
<feature type="domain" description="OmpR/PhoB-type" evidence="9">
    <location>
        <begin position="125"/>
        <end position="224"/>
    </location>
</feature>
<dbReference type="Proteomes" id="UP000677918">
    <property type="component" value="Unassembled WGS sequence"/>
</dbReference>
<dbReference type="PROSITE" id="PS51755">
    <property type="entry name" value="OMPR_PHOB"/>
    <property type="match status" value="1"/>
</dbReference>
<dbReference type="GO" id="GO:0032993">
    <property type="term" value="C:protein-DNA complex"/>
    <property type="evidence" value="ECO:0007669"/>
    <property type="project" value="TreeGrafter"/>
</dbReference>
<dbReference type="RefSeq" id="WP_213409940.1">
    <property type="nucleotide sequence ID" value="NZ_BOVK01000003.1"/>
</dbReference>
<evidence type="ECO:0000259" key="8">
    <source>
        <dbReference type="PROSITE" id="PS50110"/>
    </source>
</evidence>
<evidence type="ECO:0000313" key="11">
    <source>
        <dbReference type="Proteomes" id="UP000677918"/>
    </source>
</evidence>
<dbReference type="InterPro" id="IPR001789">
    <property type="entry name" value="Sig_transdc_resp-reg_receiver"/>
</dbReference>
<dbReference type="Gene3D" id="3.40.50.2300">
    <property type="match status" value="1"/>
</dbReference>
<evidence type="ECO:0000259" key="9">
    <source>
        <dbReference type="PROSITE" id="PS51755"/>
    </source>
</evidence>
<organism evidence="10 11">
    <name type="scientific">Xylanibacillus composti</name>
    <dbReference type="NCBI Taxonomy" id="1572762"/>
    <lineage>
        <taxon>Bacteria</taxon>
        <taxon>Bacillati</taxon>
        <taxon>Bacillota</taxon>
        <taxon>Bacilli</taxon>
        <taxon>Bacillales</taxon>
        <taxon>Paenibacillaceae</taxon>
        <taxon>Xylanibacillus</taxon>
    </lineage>
</organism>
<evidence type="ECO:0000256" key="3">
    <source>
        <dbReference type="ARBA" id="ARBA00023015"/>
    </source>
</evidence>
<dbReference type="GO" id="GO:0006355">
    <property type="term" value="P:regulation of DNA-templated transcription"/>
    <property type="evidence" value="ECO:0007669"/>
    <property type="project" value="InterPro"/>
</dbReference>
<dbReference type="PROSITE" id="PS50110">
    <property type="entry name" value="RESPONSE_REGULATORY"/>
    <property type="match status" value="1"/>
</dbReference>
<evidence type="ECO:0000256" key="2">
    <source>
        <dbReference type="ARBA" id="ARBA00023012"/>
    </source>
</evidence>
<evidence type="ECO:0000256" key="5">
    <source>
        <dbReference type="ARBA" id="ARBA00023163"/>
    </source>
</evidence>
<protein>
    <submittedName>
        <fullName evidence="10">DNA-binding response regulator</fullName>
    </submittedName>
</protein>
<feature type="domain" description="Response regulatory" evidence="8">
    <location>
        <begin position="3"/>
        <end position="116"/>
    </location>
</feature>
<accession>A0A8J4H0J8</accession>
<dbReference type="Gene3D" id="6.10.250.690">
    <property type="match status" value="1"/>
</dbReference>
<keyword evidence="1 6" id="KW-0597">Phosphoprotein</keyword>
<dbReference type="SMART" id="SM00862">
    <property type="entry name" value="Trans_reg_C"/>
    <property type="match status" value="1"/>
</dbReference>
<reference evidence="10" key="1">
    <citation type="submission" date="2021-04" db="EMBL/GenBank/DDBJ databases">
        <title>Draft genome sequence of Xylanibacillus composti strain K13.</title>
        <authorList>
            <person name="Uke A."/>
            <person name="Chhe C."/>
            <person name="Baramee S."/>
            <person name="Kosugi A."/>
        </authorList>
    </citation>
    <scope>NUCLEOTIDE SEQUENCE</scope>
    <source>
        <strain evidence="10">K13</strain>
    </source>
</reference>
<sequence>MKKILVVEDDTGISMVLKAYLAKAGYEVEQAFDGEQAMEKFVQRNPSLVLLDVMLPGRDGWSILKQIRERSACPVIMLTALGDIPYRLEGLRGGADDYLVKPFIGEEVVARVQAVLRRQLQVVTEDMAIFGSLRINYASREVYLNGQPVRLTPRDLSLLLFLAIHPNQSFEREQLIRCVWGADYGGSDRAVDLAVKRIRQSLAAWPKHEGELVTLRGWGYKFHVRTKS</sequence>
<dbReference type="CDD" id="cd17574">
    <property type="entry name" value="REC_OmpR"/>
    <property type="match status" value="1"/>
</dbReference>
<keyword evidence="4 7" id="KW-0238">DNA-binding</keyword>
<evidence type="ECO:0000256" key="7">
    <source>
        <dbReference type="PROSITE-ProRule" id="PRU01091"/>
    </source>
</evidence>
<feature type="modified residue" description="4-aspartylphosphate" evidence="6">
    <location>
        <position position="52"/>
    </location>
</feature>
<evidence type="ECO:0000256" key="4">
    <source>
        <dbReference type="ARBA" id="ARBA00023125"/>
    </source>
</evidence>
<comment type="caution">
    <text evidence="10">The sequence shown here is derived from an EMBL/GenBank/DDBJ whole genome shotgun (WGS) entry which is preliminary data.</text>
</comment>